<reference evidence="2 3" key="1">
    <citation type="submission" date="2008-04" db="EMBL/GenBank/DDBJ databases">
        <title>Complete sequence of chromosome of Natranaerobius thermophilus JW/NM-WN-LF.</title>
        <authorList>
            <consortium name="US DOE Joint Genome Institute"/>
            <person name="Copeland A."/>
            <person name="Lucas S."/>
            <person name="Lapidus A."/>
            <person name="Glavina del Rio T."/>
            <person name="Dalin E."/>
            <person name="Tice H."/>
            <person name="Bruce D."/>
            <person name="Goodwin L."/>
            <person name="Pitluck S."/>
            <person name="Chertkov O."/>
            <person name="Brettin T."/>
            <person name="Detter J.C."/>
            <person name="Han C."/>
            <person name="Kuske C.R."/>
            <person name="Schmutz J."/>
            <person name="Larimer F."/>
            <person name="Land M."/>
            <person name="Hauser L."/>
            <person name="Kyrpides N."/>
            <person name="Lykidis A."/>
            <person name="Mesbah N.M."/>
            <person name="Wiegel J."/>
        </authorList>
    </citation>
    <scope>NUCLEOTIDE SEQUENCE [LARGE SCALE GENOMIC DNA]</scope>
    <source>
        <strain evidence="3">ATCC BAA-1301 / DSM 18059 / JW/NM-WN-LF</strain>
    </source>
</reference>
<dbReference type="AlphaFoldDB" id="B2A200"/>
<protein>
    <recommendedName>
        <fullName evidence="4">Secondary thiamine-phosphate synthase enzyme</fullName>
    </recommendedName>
</protein>
<dbReference type="SUPFAM" id="SSF111038">
    <property type="entry name" value="YjbQ-like"/>
    <property type="match status" value="1"/>
</dbReference>
<comment type="similarity">
    <text evidence="1">Belongs to the UPF0047 family.</text>
</comment>
<dbReference type="InParanoid" id="B2A200"/>
<dbReference type="EMBL" id="CP001034">
    <property type="protein sequence ID" value="ACB84805.1"/>
    <property type="molecule type" value="Genomic_DNA"/>
</dbReference>
<evidence type="ECO:0008006" key="4">
    <source>
        <dbReference type="Google" id="ProtNLM"/>
    </source>
</evidence>
<name>B2A200_NATTJ</name>
<evidence type="ECO:0000313" key="3">
    <source>
        <dbReference type="Proteomes" id="UP000001683"/>
    </source>
</evidence>
<dbReference type="Gene3D" id="2.60.120.460">
    <property type="entry name" value="YjbQ-like"/>
    <property type="match status" value="1"/>
</dbReference>
<keyword evidence="3" id="KW-1185">Reference proteome</keyword>
<dbReference type="RefSeq" id="WP_012447680.1">
    <property type="nucleotide sequence ID" value="NC_010718.1"/>
</dbReference>
<dbReference type="InterPro" id="IPR001602">
    <property type="entry name" value="UPF0047_YjbQ-like"/>
</dbReference>
<sequence>MEITVTTSKKIEFINITEEVKKALSQMELPQGNNKVHLFIPHTTAAITVNETADPDVCFDLENACQKIIPDISYQHLEGNSPAHFLSSLVGPDIMVPIRKNTLDLGRWQGIIFCEFDGPRRRKVKILY</sequence>
<dbReference type="FunCoup" id="B2A200">
    <property type="interactions" value="218"/>
</dbReference>
<dbReference type="PANTHER" id="PTHR30615:SF8">
    <property type="entry name" value="UPF0047 PROTEIN C4A8.02C"/>
    <property type="match status" value="1"/>
</dbReference>
<dbReference type="HOGENOM" id="CLU_096980_1_1_9"/>
<dbReference type="PANTHER" id="PTHR30615">
    <property type="entry name" value="UNCHARACTERIZED PROTEIN YJBQ-RELATED"/>
    <property type="match status" value="1"/>
</dbReference>
<dbReference type="Proteomes" id="UP000001683">
    <property type="component" value="Chromosome"/>
</dbReference>
<organism evidence="2 3">
    <name type="scientific">Natranaerobius thermophilus (strain ATCC BAA-1301 / DSM 18059 / JW/NM-WN-LF)</name>
    <dbReference type="NCBI Taxonomy" id="457570"/>
    <lineage>
        <taxon>Bacteria</taxon>
        <taxon>Bacillati</taxon>
        <taxon>Bacillota</taxon>
        <taxon>Clostridia</taxon>
        <taxon>Natranaerobiales</taxon>
        <taxon>Natranaerobiaceae</taxon>
        <taxon>Natranaerobius</taxon>
    </lineage>
</organism>
<reference evidence="2 3" key="2">
    <citation type="journal article" date="2011" name="J. Bacteriol.">
        <title>Complete genome sequence of the anaerobic, halophilic alkalithermophile Natranaerobius thermophilus JW/NM-WN-LF.</title>
        <authorList>
            <person name="Zhao B."/>
            <person name="Mesbah N.M."/>
            <person name="Dalin E."/>
            <person name="Goodwin L."/>
            <person name="Nolan M."/>
            <person name="Pitluck S."/>
            <person name="Chertkov O."/>
            <person name="Brettin T.S."/>
            <person name="Han J."/>
            <person name="Larimer F.W."/>
            <person name="Land M.L."/>
            <person name="Hauser L."/>
            <person name="Kyrpides N."/>
            <person name="Wiegel J."/>
        </authorList>
    </citation>
    <scope>NUCLEOTIDE SEQUENCE [LARGE SCALE GENOMIC DNA]</scope>
    <source>
        <strain evidence="3">ATCC BAA-1301 / DSM 18059 / JW/NM-WN-LF</strain>
    </source>
</reference>
<dbReference type="STRING" id="457570.Nther_1222"/>
<gene>
    <name evidence="2" type="ordered locus">Nther_1222</name>
</gene>
<dbReference type="Pfam" id="PF01894">
    <property type="entry name" value="YjbQ"/>
    <property type="match status" value="1"/>
</dbReference>
<accession>B2A200</accession>
<dbReference type="NCBIfam" id="TIGR00149">
    <property type="entry name" value="TIGR00149_YjbQ"/>
    <property type="match status" value="1"/>
</dbReference>
<dbReference type="PIRSF" id="PIRSF004681">
    <property type="entry name" value="UCP004681"/>
    <property type="match status" value="1"/>
</dbReference>
<dbReference type="OrthoDB" id="9801725at2"/>
<dbReference type="KEGG" id="nth:Nther_1222"/>
<dbReference type="InterPro" id="IPR035917">
    <property type="entry name" value="YjbQ-like_sf"/>
</dbReference>
<evidence type="ECO:0000313" key="2">
    <source>
        <dbReference type="EMBL" id="ACB84805.1"/>
    </source>
</evidence>
<dbReference type="eggNOG" id="COG0432">
    <property type="taxonomic scope" value="Bacteria"/>
</dbReference>
<evidence type="ECO:0000256" key="1">
    <source>
        <dbReference type="ARBA" id="ARBA00005534"/>
    </source>
</evidence>
<proteinExistence type="inferred from homology"/>